<dbReference type="SUPFAM" id="SSF53474">
    <property type="entry name" value="alpha/beta-Hydrolases"/>
    <property type="match status" value="1"/>
</dbReference>
<evidence type="ECO:0000256" key="2">
    <source>
        <dbReference type="ARBA" id="ARBA00038334"/>
    </source>
</evidence>
<dbReference type="InterPro" id="IPR029058">
    <property type="entry name" value="AB_hydrolase_fold"/>
</dbReference>
<dbReference type="GO" id="GO:0016787">
    <property type="term" value="F:hydrolase activity"/>
    <property type="evidence" value="ECO:0007669"/>
    <property type="project" value="UniProtKB-KW"/>
</dbReference>
<keyword evidence="5" id="KW-1185">Reference proteome</keyword>
<dbReference type="EMBL" id="WIGN01000196">
    <property type="protein sequence ID" value="KAF6804902.1"/>
    <property type="molecule type" value="Genomic_DNA"/>
</dbReference>
<comment type="similarity">
    <text evidence="2">Belongs to the AB hydrolase superfamily. Epoxide hydrolase family.</text>
</comment>
<dbReference type="InterPro" id="IPR000073">
    <property type="entry name" value="AB_hydrolase_1"/>
</dbReference>
<keyword evidence="1 4" id="KW-0378">Hydrolase</keyword>
<organism evidence="4 5">
    <name type="scientific">Colletotrichum sojae</name>
    <dbReference type="NCBI Taxonomy" id="2175907"/>
    <lineage>
        <taxon>Eukaryota</taxon>
        <taxon>Fungi</taxon>
        <taxon>Dikarya</taxon>
        <taxon>Ascomycota</taxon>
        <taxon>Pezizomycotina</taxon>
        <taxon>Sordariomycetes</taxon>
        <taxon>Hypocreomycetidae</taxon>
        <taxon>Glomerellales</taxon>
        <taxon>Glomerellaceae</taxon>
        <taxon>Colletotrichum</taxon>
        <taxon>Colletotrichum orchidearum species complex</taxon>
    </lineage>
</organism>
<dbReference type="Proteomes" id="UP000652219">
    <property type="component" value="Unassembled WGS sequence"/>
</dbReference>
<evidence type="ECO:0000313" key="4">
    <source>
        <dbReference type="EMBL" id="KAF6804902.1"/>
    </source>
</evidence>
<evidence type="ECO:0000259" key="3">
    <source>
        <dbReference type="Pfam" id="PF00561"/>
    </source>
</evidence>
<protein>
    <submittedName>
        <fullName evidence="4">Alpha beta hydrolase fold protein</fullName>
    </submittedName>
</protein>
<evidence type="ECO:0000313" key="5">
    <source>
        <dbReference type="Proteomes" id="UP000652219"/>
    </source>
</evidence>
<sequence>MFEGFLPFTVTTQTSPAITIHGIKSGDSASPLPPLLLLHGFPQSHHIWHRVAEKVIDRYTVVAIDIRGYGASSKPEDVASYAKSAMARDCVAVMDALGYGADRPFFVCAHDRGARVAHKLAVDWPDRISRVILLDICPTLVMYRTTGFDFARAYFHWFFLIQPAPLPEELVTAAPRRFAELFMGGRQPQALEIFDPANFEYYASMMGDREAVHAMCNDYRASATLDLEEAEADLEAGRLVRAPLMVLWGKRGVIEKSFDALKEWRAVTAEGVPVEGHSVESGHYIPEEAPDDVIKAITEFLVQPAS</sequence>
<accession>A0A8H6MQ13</accession>
<dbReference type="PRINTS" id="PR00111">
    <property type="entry name" value="ABHYDROLASE"/>
</dbReference>
<evidence type="ECO:0000256" key="1">
    <source>
        <dbReference type="ARBA" id="ARBA00022801"/>
    </source>
</evidence>
<feature type="domain" description="AB hydrolase-1" evidence="3">
    <location>
        <begin position="33"/>
        <end position="216"/>
    </location>
</feature>
<dbReference type="Pfam" id="PF00561">
    <property type="entry name" value="Abhydrolase_1"/>
    <property type="match status" value="1"/>
</dbReference>
<name>A0A8H6MQ13_9PEZI</name>
<dbReference type="InterPro" id="IPR000639">
    <property type="entry name" value="Epox_hydrolase-like"/>
</dbReference>
<dbReference type="PANTHER" id="PTHR43329">
    <property type="entry name" value="EPOXIDE HYDROLASE"/>
    <property type="match status" value="1"/>
</dbReference>
<reference evidence="4 5" key="1">
    <citation type="journal article" date="2020" name="Phytopathology">
        <title>Genome Sequence Resources of Colletotrichum truncatum, C. plurivorum, C. musicola, and C. sojae: Four Species Pathogenic to Soybean (Glycine max).</title>
        <authorList>
            <person name="Rogerio F."/>
            <person name="Boufleur T.R."/>
            <person name="Ciampi-Guillardi M."/>
            <person name="Sukno S.A."/>
            <person name="Thon M.R."/>
            <person name="Massola Junior N.S."/>
            <person name="Baroncelli R."/>
        </authorList>
    </citation>
    <scope>NUCLEOTIDE SEQUENCE [LARGE SCALE GENOMIC DNA]</scope>
    <source>
        <strain evidence="4 5">LFN0009</strain>
    </source>
</reference>
<proteinExistence type="inferred from homology"/>
<comment type="caution">
    <text evidence="4">The sequence shown here is derived from an EMBL/GenBank/DDBJ whole genome shotgun (WGS) entry which is preliminary data.</text>
</comment>
<gene>
    <name evidence="4" type="ORF">CSOJ01_09864</name>
</gene>
<dbReference type="PRINTS" id="PR00412">
    <property type="entry name" value="EPOXHYDRLASE"/>
</dbReference>
<dbReference type="Gene3D" id="3.40.50.1820">
    <property type="entry name" value="alpha/beta hydrolase"/>
    <property type="match status" value="1"/>
</dbReference>
<dbReference type="AlphaFoldDB" id="A0A8H6MQ13"/>